<evidence type="ECO:0000256" key="6">
    <source>
        <dbReference type="SAM" id="Phobius"/>
    </source>
</evidence>
<feature type="region of interest" description="Disordered" evidence="5">
    <location>
        <begin position="1"/>
        <end position="47"/>
    </location>
</feature>
<protein>
    <submittedName>
        <fullName evidence="7">Transmembrane protein 41A-A</fullName>
    </submittedName>
</protein>
<dbReference type="PANTHER" id="PTHR43220:SF21">
    <property type="entry name" value="TRANSMEMBRANE PROTEIN 41A"/>
    <property type="match status" value="1"/>
</dbReference>
<dbReference type="PANTHER" id="PTHR43220">
    <property type="match status" value="1"/>
</dbReference>
<evidence type="ECO:0000313" key="8">
    <source>
        <dbReference type="Proteomes" id="UP001642464"/>
    </source>
</evidence>
<comment type="caution">
    <text evidence="7">The sequence shown here is derived from an EMBL/GenBank/DDBJ whole genome shotgun (WGS) entry which is preliminary data.</text>
</comment>
<reference evidence="7 8" key="1">
    <citation type="submission" date="2024-02" db="EMBL/GenBank/DDBJ databases">
        <authorList>
            <person name="Chen Y."/>
            <person name="Shah S."/>
            <person name="Dougan E. K."/>
            <person name="Thang M."/>
            <person name="Chan C."/>
        </authorList>
    </citation>
    <scope>NUCLEOTIDE SEQUENCE [LARGE SCALE GENOMIC DNA]</scope>
</reference>
<organism evidence="7 8">
    <name type="scientific">Durusdinium trenchii</name>
    <dbReference type="NCBI Taxonomy" id="1381693"/>
    <lineage>
        <taxon>Eukaryota</taxon>
        <taxon>Sar</taxon>
        <taxon>Alveolata</taxon>
        <taxon>Dinophyceae</taxon>
        <taxon>Suessiales</taxon>
        <taxon>Symbiodiniaceae</taxon>
        <taxon>Durusdinium</taxon>
    </lineage>
</organism>
<feature type="transmembrane region" description="Helical" evidence="6">
    <location>
        <begin position="157"/>
        <end position="177"/>
    </location>
</feature>
<gene>
    <name evidence="7" type="ORF">SCF082_LOCUS17841</name>
</gene>
<proteinExistence type="predicted"/>
<evidence type="ECO:0000313" key="7">
    <source>
        <dbReference type="EMBL" id="CAK9027273.1"/>
    </source>
</evidence>
<keyword evidence="8" id="KW-1185">Reference proteome</keyword>
<evidence type="ECO:0000256" key="4">
    <source>
        <dbReference type="ARBA" id="ARBA00023136"/>
    </source>
</evidence>
<dbReference type="Proteomes" id="UP001642464">
    <property type="component" value="Unassembled WGS sequence"/>
</dbReference>
<dbReference type="EMBL" id="CAXAMM010011877">
    <property type="protein sequence ID" value="CAK9027273.1"/>
    <property type="molecule type" value="Genomic_DNA"/>
</dbReference>
<evidence type="ECO:0000256" key="5">
    <source>
        <dbReference type="SAM" id="MobiDB-lite"/>
    </source>
</evidence>
<evidence type="ECO:0000256" key="2">
    <source>
        <dbReference type="ARBA" id="ARBA00022692"/>
    </source>
</evidence>
<accession>A0ABP0KM36</accession>
<dbReference type="InterPro" id="IPR045014">
    <property type="entry name" value="TM41A/B"/>
</dbReference>
<name>A0ABP0KM36_9DINO</name>
<evidence type="ECO:0000256" key="3">
    <source>
        <dbReference type="ARBA" id="ARBA00022989"/>
    </source>
</evidence>
<keyword evidence="4 6" id="KW-0472">Membrane</keyword>
<sequence length="313" mass="34420">MALQTASRDGQLRQRSEAATKSSDPDNSPAPTNAAASRTTAFTNQEQQPRREVLLRWPRNLLFLAVVLMASFACMYGVYCQLAAELQQEDSAMHVLKVPKTIEEVKEIRHTAIFLVEKNFGLMFWGYCALYLFKQTFVVPGSAALNMVSGMIWGVRLGWPLACVLSALGATLCSLLSKVCAEEMALRVGPDATGRFAKALWRVKSKIADIRAKEGQLAILLYLVSLRLFPGMPQWLLNLVLPHCGIGTPMFFVAFLIGLAPYNFVTVSAGDMIGSINSLSDVLTTGTLLKLCSFALFLPTCKYLYSLYAKEAV</sequence>
<evidence type="ECO:0000256" key="1">
    <source>
        <dbReference type="ARBA" id="ARBA00004141"/>
    </source>
</evidence>
<keyword evidence="2 6" id="KW-0812">Transmembrane</keyword>
<feature type="transmembrane region" description="Helical" evidence="6">
    <location>
        <begin position="60"/>
        <end position="79"/>
    </location>
</feature>
<feature type="compositionally biased region" description="Polar residues" evidence="5">
    <location>
        <begin position="19"/>
        <end position="47"/>
    </location>
</feature>
<comment type="subcellular location">
    <subcellularLocation>
        <location evidence="1">Membrane</location>
        <topology evidence="1">Multi-pass membrane protein</topology>
    </subcellularLocation>
</comment>
<keyword evidence="3 6" id="KW-1133">Transmembrane helix</keyword>
<feature type="transmembrane region" description="Helical" evidence="6">
    <location>
        <begin position="235"/>
        <end position="262"/>
    </location>
</feature>